<dbReference type="CDD" id="cd00773">
    <property type="entry name" value="HisRS-like_core"/>
    <property type="match status" value="1"/>
</dbReference>
<protein>
    <recommendedName>
        <fullName evidence="2">histidine--tRNA ligase</fullName>
        <ecNumber evidence="2">6.1.1.21</ecNumber>
    </recommendedName>
    <alternativeName>
        <fullName evidence="8">Histidyl-tRNA synthetase</fullName>
    </alternativeName>
</protein>
<dbReference type="eggNOG" id="KOG1936">
    <property type="taxonomic scope" value="Eukaryota"/>
</dbReference>
<dbReference type="HAMAP" id="MF_00127">
    <property type="entry name" value="His_tRNA_synth"/>
    <property type="match status" value="1"/>
</dbReference>
<dbReference type="InterPro" id="IPR036621">
    <property type="entry name" value="Anticodon-bd_dom_sf"/>
</dbReference>
<dbReference type="PANTHER" id="PTHR43707">
    <property type="entry name" value="HISTIDYL-TRNA SYNTHETASE"/>
    <property type="match status" value="1"/>
</dbReference>
<gene>
    <name evidence="13" type="ORF">COCSUDRAFT_36488</name>
</gene>
<dbReference type="NCBIfam" id="TIGR00442">
    <property type="entry name" value="hisS"/>
    <property type="match status" value="1"/>
</dbReference>
<dbReference type="GeneID" id="17041546"/>
<keyword evidence="7" id="KW-0030">Aminoacyl-tRNA synthetase</keyword>
<feature type="binding site" evidence="10">
    <location>
        <position position="168"/>
    </location>
    <ligand>
        <name>L-histidine</name>
        <dbReference type="ChEBI" id="CHEBI:57595"/>
    </ligand>
</feature>
<evidence type="ECO:0000256" key="8">
    <source>
        <dbReference type="ARBA" id="ARBA00030619"/>
    </source>
</evidence>
<dbReference type="Gene3D" id="3.30.930.10">
    <property type="entry name" value="Bira Bifunctional Protein, Domain 2"/>
    <property type="match status" value="1"/>
</dbReference>
<dbReference type="Pfam" id="PF03129">
    <property type="entry name" value="HGTP_anticodon"/>
    <property type="match status" value="1"/>
</dbReference>
<feature type="domain" description="Class II Histidinyl-tRNA synthetase (HisRS)-like catalytic core" evidence="12">
    <location>
        <begin position="54"/>
        <end position="358"/>
    </location>
</feature>
<dbReference type="GO" id="GO:0006427">
    <property type="term" value="P:histidyl-tRNA aminoacylation"/>
    <property type="evidence" value="ECO:0007669"/>
    <property type="project" value="InterPro"/>
</dbReference>
<feature type="binding site" evidence="10">
    <location>
        <begin position="124"/>
        <end position="126"/>
    </location>
    <ligand>
        <name>L-histidine</name>
        <dbReference type="ChEBI" id="CHEBI:57595"/>
    </ligand>
</feature>
<evidence type="ECO:0000256" key="4">
    <source>
        <dbReference type="ARBA" id="ARBA00022741"/>
    </source>
</evidence>
<dbReference type="SUPFAM" id="SSF55681">
    <property type="entry name" value="Class II aaRS and biotin synthetases"/>
    <property type="match status" value="1"/>
</dbReference>
<dbReference type="SUPFAM" id="SSF52954">
    <property type="entry name" value="Class II aaRS ABD-related"/>
    <property type="match status" value="1"/>
</dbReference>
<evidence type="ECO:0000259" key="11">
    <source>
        <dbReference type="Pfam" id="PF03129"/>
    </source>
</evidence>
<dbReference type="FunFam" id="3.40.50.800:FF:000017">
    <property type="entry name" value="Histidine--tRNA ligase chloroplastic/mitochondrial"/>
    <property type="match status" value="1"/>
</dbReference>
<dbReference type="RefSeq" id="XP_005648098.1">
    <property type="nucleotide sequence ID" value="XM_005648041.1"/>
</dbReference>
<dbReference type="GO" id="GO:0005524">
    <property type="term" value="F:ATP binding"/>
    <property type="evidence" value="ECO:0007669"/>
    <property type="project" value="UniProtKB-KW"/>
</dbReference>
<evidence type="ECO:0000256" key="1">
    <source>
        <dbReference type="ARBA" id="ARBA00008226"/>
    </source>
</evidence>
<dbReference type="InterPro" id="IPR004516">
    <property type="entry name" value="HisRS/HisZ"/>
</dbReference>
<feature type="binding site" evidence="10">
    <location>
        <position position="172"/>
    </location>
    <ligand>
        <name>L-histidine</name>
        <dbReference type="ChEBI" id="CHEBI:57595"/>
    </ligand>
</feature>
<dbReference type="InterPro" id="IPR015807">
    <property type="entry name" value="His-tRNA-ligase"/>
</dbReference>
<dbReference type="EMBL" id="AGSI01000007">
    <property type="protein sequence ID" value="EIE23554.1"/>
    <property type="molecule type" value="Genomic_DNA"/>
</dbReference>
<dbReference type="Pfam" id="PF13393">
    <property type="entry name" value="tRNA-synt_His"/>
    <property type="match status" value="1"/>
</dbReference>
<evidence type="ECO:0000256" key="5">
    <source>
        <dbReference type="ARBA" id="ARBA00022840"/>
    </source>
</evidence>
<feature type="binding site" evidence="10">
    <location>
        <begin position="316"/>
        <end position="317"/>
    </location>
    <ligand>
        <name>L-histidine</name>
        <dbReference type="ChEBI" id="CHEBI:57595"/>
    </ligand>
</feature>
<feature type="binding site" evidence="10">
    <location>
        <position position="312"/>
    </location>
    <ligand>
        <name>L-histidine</name>
        <dbReference type="ChEBI" id="CHEBI:57595"/>
    </ligand>
</feature>
<dbReference type="PIRSF" id="PIRSF001549">
    <property type="entry name" value="His-tRNA_synth"/>
    <property type="match status" value="1"/>
</dbReference>
<dbReference type="STRING" id="574566.I0YYT5"/>
<sequence length="468" mass="52064">MAENMDHPSVSTVLGVACAPKNDHVLQPGALDRKVGVSRSQESKGLIDVQPVRGTRDFGPEEYRLRQWLFNEFEAVSRLFGFEQFETPVLESEDLFVRKAGEEITQQLYNFEDKGGRRVALRPELTPSLARLVLAQGGKLTLPAKWFSIGQCWRYERTTRGRKREHFQWNMDIIGVPGIAAEAELLAAIVLFLERVNLSSEDIVIKVSSRKVLQAILERYTVPEDSVGPVSVVVDKMEKIPLEKVEEELSALGLSPEASSGIIAATRVGSLAELEQLLGAGNEAVRELQQLFSLAQGYGYADYLQLDTSCVRGLAYYTGVVFEGRDRAGQLRAIFGGGRYDRLLSTFGGEQRPCAGFGFGDCVIVELLRDKGLLPSPAHEVDDLVVVMEEGLREHAAGIAQQLRKAGRRVDLVLESKKMKWIFKQAERCGAKRMVLVAPDEWKQGLVRVKDQATREESNVPVAELMNF</sequence>
<name>I0YYT5_COCSC</name>
<dbReference type="InterPro" id="IPR045864">
    <property type="entry name" value="aa-tRNA-synth_II/BPL/LPL"/>
</dbReference>
<proteinExistence type="inferred from homology"/>
<organism evidence="13 14">
    <name type="scientific">Coccomyxa subellipsoidea (strain C-169)</name>
    <name type="common">Green microalga</name>
    <dbReference type="NCBI Taxonomy" id="574566"/>
    <lineage>
        <taxon>Eukaryota</taxon>
        <taxon>Viridiplantae</taxon>
        <taxon>Chlorophyta</taxon>
        <taxon>core chlorophytes</taxon>
        <taxon>Trebouxiophyceae</taxon>
        <taxon>Trebouxiophyceae incertae sedis</taxon>
        <taxon>Coccomyxaceae</taxon>
        <taxon>Coccomyxa</taxon>
        <taxon>Coccomyxa subellipsoidea</taxon>
    </lineage>
</organism>
<reference evidence="13 14" key="1">
    <citation type="journal article" date="2012" name="Genome Biol.">
        <title>The genome of the polar eukaryotic microalga coccomyxa subellipsoidea reveals traits of cold adaptation.</title>
        <authorList>
            <person name="Blanc G."/>
            <person name="Agarkova I."/>
            <person name="Grimwood J."/>
            <person name="Kuo A."/>
            <person name="Brueggeman A."/>
            <person name="Dunigan D."/>
            <person name="Gurnon J."/>
            <person name="Ladunga I."/>
            <person name="Lindquist E."/>
            <person name="Lucas S."/>
            <person name="Pangilinan J."/>
            <person name="Proschold T."/>
            <person name="Salamov A."/>
            <person name="Schmutz J."/>
            <person name="Weeks D."/>
            <person name="Yamada T."/>
            <person name="Claverie J.M."/>
            <person name="Grigoriev I."/>
            <person name="Van Etten J."/>
            <person name="Lomsadze A."/>
            <person name="Borodovsky M."/>
        </authorList>
    </citation>
    <scope>NUCLEOTIDE SEQUENCE [LARGE SCALE GENOMIC DNA]</scope>
    <source>
        <strain evidence="13 14">C-169</strain>
    </source>
</reference>
<feature type="domain" description="Anticodon-binding" evidence="11">
    <location>
        <begin position="385"/>
        <end position="467"/>
    </location>
</feature>
<comment type="catalytic activity">
    <reaction evidence="9">
        <text>tRNA(His) + L-histidine + ATP = L-histidyl-tRNA(His) + AMP + diphosphate + H(+)</text>
        <dbReference type="Rhea" id="RHEA:17313"/>
        <dbReference type="Rhea" id="RHEA-COMP:9665"/>
        <dbReference type="Rhea" id="RHEA-COMP:9689"/>
        <dbReference type="ChEBI" id="CHEBI:15378"/>
        <dbReference type="ChEBI" id="CHEBI:30616"/>
        <dbReference type="ChEBI" id="CHEBI:33019"/>
        <dbReference type="ChEBI" id="CHEBI:57595"/>
        <dbReference type="ChEBI" id="CHEBI:78442"/>
        <dbReference type="ChEBI" id="CHEBI:78527"/>
        <dbReference type="ChEBI" id="CHEBI:456215"/>
        <dbReference type="EC" id="6.1.1.21"/>
    </reaction>
</comment>
<dbReference type="Proteomes" id="UP000007264">
    <property type="component" value="Unassembled WGS sequence"/>
</dbReference>
<keyword evidence="4" id="KW-0547">Nucleotide-binding</keyword>
<feature type="binding site" evidence="10">
    <location>
        <position position="154"/>
    </location>
    <ligand>
        <name>L-histidine</name>
        <dbReference type="ChEBI" id="CHEBI:57595"/>
    </ligand>
</feature>
<dbReference type="InterPro" id="IPR041715">
    <property type="entry name" value="HisRS-like_core"/>
</dbReference>
<dbReference type="AlphaFoldDB" id="I0YYT5"/>
<dbReference type="KEGG" id="csl:COCSUDRAFT_36488"/>
<evidence type="ECO:0000313" key="13">
    <source>
        <dbReference type="EMBL" id="EIE23554.1"/>
    </source>
</evidence>
<keyword evidence="5" id="KW-0067">ATP-binding</keyword>
<evidence type="ECO:0000256" key="10">
    <source>
        <dbReference type="PIRSR" id="PIRSR001549-1"/>
    </source>
</evidence>
<dbReference type="EC" id="6.1.1.21" evidence="2"/>
<evidence type="ECO:0000256" key="7">
    <source>
        <dbReference type="ARBA" id="ARBA00023146"/>
    </source>
</evidence>
<keyword evidence="6" id="KW-0648">Protein biosynthesis</keyword>
<keyword evidence="14" id="KW-1185">Reference proteome</keyword>
<evidence type="ECO:0000256" key="9">
    <source>
        <dbReference type="ARBA" id="ARBA00047639"/>
    </source>
</evidence>
<dbReference type="InterPro" id="IPR004154">
    <property type="entry name" value="Anticodon-bd"/>
</dbReference>
<evidence type="ECO:0000256" key="6">
    <source>
        <dbReference type="ARBA" id="ARBA00022917"/>
    </source>
</evidence>
<evidence type="ECO:0000256" key="3">
    <source>
        <dbReference type="ARBA" id="ARBA00022598"/>
    </source>
</evidence>
<evidence type="ECO:0000256" key="2">
    <source>
        <dbReference type="ARBA" id="ARBA00012815"/>
    </source>
</evidence>
<dbReference type="FunFam" id="3.30.930.10:FF:000054">
    <property type="entry name" value="Histidine--tRNA ligase chloroplastic/mitochondrial"/>
    <property type="match status" value="1"/>
</dbReference>
<evidence type="ECO:0000313" key="14">
    <source>
        <dbReference type="Proteomes" id="UP000007264"/>
    </source>
</evidence>
<dbReference type="Gene3D" id="3.40.50.800">
    <property type="entry name" value="Anticodon-binding domain"/>
    <property type="match status" value="1"/>
</dbReference>
<dbReference type="GO" id="GO:0004821">
    <property type="term" value="F:histidine-tRNA ligase activity"/>
    <property type="evidence" value="ECO:0007669"/>
    <property type="project" value="UniProtKB-EC"/>
</dbReference>
<dbReference type="PANTHER" id="PTHR43707:SF1">
    <property type="entry name" value="HISTIDINE--TRNA LIGASE, MITOCHONDRIAL-RELATED"/>
    <property type="match status" value="1"/>
</dbReference>
<evidence type="ECO:0000259" key="12">
    <source>
        <dbReference type="Pfam" id="PF13393"/>
    </source>
</evidence>
<comment type="similarity">
    <text evidence="1">Belongs to the class-II aminoacyl-tRNA synthetase family.</text>
</comment>
<dbReference type="OrthoDB" id="1906957at2759"/>
<accession>I0YYT5</accession>
<comment type="caution">
    <text evidence="13">The sequence shown here is derived from an EMBL/GenBank/DDBJ whole genome shotgun (WGS) entry which is preliminary data.</text>
</comment>
<keyword evidence="3" id="KW-0436">Ligase</keyword>
<dbReference type="GO" id="GO:0005737">
    <property type="term" value="C:cytoplasm"/>
    <property type="evidence" value="ECO:0007669"/>
    <property type="project" value="InterPro"/>
</dbReference>